<evidence type="ECO:0000256" key="1">
    <source>
        <dbReference type="ARBA" id="ARBA00022884"/>
    </source>
</evidence>
<proteinExistence type="predicted"/>
<dbReference type="HOGENOM" id="CLU_002055_0_0_1"/>
<name>N1J4W4_BLUG1</name>
<dbReference type="InterPro" id="IPR013103">
    <property type="entry name" value="RVT_2"/>
</dbReference>
<protein>
    <recommendedName>
        <fullName evidence="4">Integrase catalytic domain-containing protein</fullName>
    </recommendedName>
</protein>
<feature type="transmembrane region" description="Helical" evidence="3">
    <location>
        <begin position="251"/>
        <end position="273"/>
    </location>
</feature>
<comment type="caution">
    <text evidence="5">The sequence shown here is derived from an EMBL/GenBank/DDBJ whole genome shotgun (WGS) entry which is preliminary data.</text>
</comment>
<dbReference type="GO" id="GO:0003723">
    <property type="term" value="F:RNA binding"/>
    <property type="evidence" value="ECO:0007669"/>
    <property type="project" value="UniProtKB-KW"/>
</dbReference>
<dbReference type="InterPro" id="IPR012337">
    <property type="entry name" value="RNaseH-like_sf"/>
</dbReference>
<feature type="domain" description="Integrase catalytic" evidence="4">
    <location>
        <begin position="758"/>
        <end position="927"/>
    </location>
</feature>
<feature type="compositionally biased region" description="Polar residues" evidence="2">
    <location>
        <begin position="434"/>
        <end position="457"/>
    </location>
</feature>
<dbReference type="STRING" id="546991.N1J4W4"/>
<keyword evidence="3" id="KW-0472">Membrane</keyword>
<keyword evidence="1" id="KW-0694">RNA-binding</keyword>
<evidence type="ECO:0000313" key="5">
    <source>
        <dbReference type="EMBL" id="CCU74570.1"/>
    </source>
</evidence>
<dbReference type="Proteomes" id="UP000015441">
    <property type="component" value="Unassembled WGS sequence"/>
</dbReference>
<dbReference type="EMBL" id="CAUH01000430">
    <property type="protein sequence ID" value="CCU74570.1"/>
    <property type="molecule type" value="Genomic_DNA"/>
</dbReference>
<dbReference type="OrthoDB" id="3563642at2759"/>
<dbReference type="PROSITE" id="PS50994">
    <property type="entry name" value="INTEGRASE"/>
    <property type="match status" value="1"/>
</dbReference>
<evidence type="ECO:0000259" key="4">
    <source>
        <dbReference type="PROSITE" id="PS50994"/>
    </source>
</evidence>
<evidence type="ECO:0000313" key="6">
    <source>
        <dbReference type="Proteomes" id="UP000015441"/>
    </source>
</evidence>
<dbReference type="SUPFAM" id="SSF53098">
    <property type="entry name" value="Ribonuclease H-like"/>
    <property type="match status" value="1"/>
</dbReference>
<dbReference type="GO" id="GO:0015074">
    <property type="term" value="P:DNA integration"/>
    <property type="evidence" value="ECO:0007669"/>
    <property type="project" value="InterPro"/>
</dbReference>
<accession>N1J4W4</accession>
<keyword evidence="3" id="KW-1133">Transmembrane helix</keyword>
<keyword evidence="3" id="KW-0812">Transmembrane</keyword>
<feature type="region of interest" description="Disordered" evidence="2">
    <location>
        <begin position="418"/>
        <end position="460"/>
    </location>
</feature>
<dbReference type="InterPro" id="IPR036397">
    <property type="entry name" value="RNaseH_sf"/>
</dbReference>
<dbReference type="Pfam" id="PF07727">
    <property type="entry name" value="RVT_2"/>
    <property type="match status" value="1"/>
</dbReference>
<dbReference type="GO" id="GO:0005634">
    <property type="term" value="C:nucleus"/>
    <property type="evidence" value="ECO:0007669"/>
    <property type="project" value="UniProtKB-ARBA"/>
</dbReference>
<gene>
    <name evidence="5" type="ORF">BGHDH14_bgh05858</name>
</gene>
<reference evidence="5 6" key="1">
    <citation type="journal article" date="2010" name="Science">
        <title>Genome expansion and gene loss in powdery mildew fungi reveal tradeoffs in extreme parasitism.</title>
        <authorList>
            <person name="Spanu P.D."/>
            <person name="Abbott J.C."/>
            <person name="Amselem J."/>
            <person name="Burgis T.A."/>
            <person name="Soanes D.M."/>
            <person name="Stueber K."/>
            <person name="Ver Loren van Themaat E."/>
            <person name="Brown J.K.M."/>
            <person name="Butcher S.A."/>
            <person name="Gurr S.J."/>
            <person name="Lebrun M.-H."/>
            <person name="Ridout C.J."/>
            <person name="Schulze-Lefert P."/>
            <person name="Talbot N.J."/>
            <person name="Ahmadinejad N."/>
            <person name="Ametz C."/>
            <person name="Barton G.R."/>
            <person name="Benjdia M."/>
            <person name="Bidzinski P."/>
            <person name="Bindschedler L.V."/>
            <person name="Both M."/>
            <person name="Brewer M.T."/>
            <person name="Cadle-Davidson L."/>
            <person name="Cadle-Davidson M.M."/>
            <person name="Collemare J."/>
            <person name="Cramer R."/>
            <person name="Frenkel O."/>
            <person name="Godfrey D."/>
            <person name="Harriman J."/>
            <person name="Hoede C."/>
            <person name="King B.C."/>
            <person name="Klages S."/>
            <person name="Kleemann J."/>
            <person name="Knoll D."/>
            <person name="Koti P.S."/>
            <person name="Kreplak J."/>
            <person name="Lopez-Ruiz F.J."/>
            <person name="Lu X."/>
            <person name="Maekawa T."/>
            <person name="Mahanil S."/>
            <person name="Micali C."/>
            <person name="Milgroom M.G."/>
            <person name="Montana G."/>
            <person name="Noir S."/>
            <person name="O'Connell R.J."/>
            <person name="Oberhaensli S."/>
            <person name="Parlange F."/>
            <person name="Pedersen C."/>
            <person name="Quesneville H."/>
            <person name="Reinhardt R."/>
            <person name="Rott M."/>
            <person name="Sacristan S."/>
            <person name="Schmidt S.M."/>
            <person name="Schoen M."/>
            <person name="Skamnioti P."/>
            <person name="Sommer H."/>
            <person name="Stephens A."/>
            <person name="Takahara H."/>
            <person name="Thordal-Christensen H."/>
            <person name="Vigouroux M."/>
            <person name="Wessling R."/>
            <person name="Wicker T."/>
            <person name="Panstruga R."/>
        </authorList>
    </citation>
    <scope>NUCLEOTIDE SEQUENCE [LARGE SCALE GENOMIC DNA]</scope>
    <source>
        <strain evidence="5">DH14</strain>
    </source>
</reference>
<evidence type="ECO:0000256" key="2">
    <source>
        <dbReference type="SAM" id="MobiDB-lite"/>
    </source>
</evidence>
<dbReference type="eggNOG" id="KOG0017">
    <property type="taxonomic scope" value="Eukaryota"/>
</dbReference>
<sequence>MADKIPIKLWQTDNEKWGKKFDAKALSKMTEEQAEIYVNTHAEYAMRYWETFNIKDFELWEKFGERFDEWTEEIFKHMNDNLLENFRDFLRSRGVWVKKQRGFSRAKALCNLIQEEKPTEWSNEEINLMMTAGNFNSAPNPMFKQPQFIPDSKPKLPSTIPTPGNKFFADQDKQIESSQSVPKIPINQTVTRALIDLGKFYHDEEIKYGGGYYDILDVKLDIFKDNCRKVSLSEKFYHEAFSTILKGGARLFYYNVLLLAGLTTNFSIMIAQFKEHFETPQFQQAYLKEWREITFQGIREKNLDRSVQDCLQILFDKLQLLQQALGGTYVMDETIKQQLIIACKGVRGTQLIHFSPAATYEGVCSQLRAVLNTEQPENPVGQYPAIATEQYIDYNQAPEYLYDEQYYFDRTYRGQNNGRRNFRGRGGGSRAQGIHSQYRNGMGSSERGTNSRGNFNNDGRRGYHERNYKKVCWICGKEGCFSSKHSNDEKQSGWNRYRNQQHFFQQDSYPNLSDYGHFLIHYEGMDGLPSSDMTTPDDLGQYLAGFSIEDTEEGNHDNYLTEIGTVDAIKTVFLLNNQSTRHALTKQDIFHEPRKEKDVFLSVDRYNSGIFQGIIPDTGASGISTAGIPQLLALQKLDPTIKLDISTKGKHNIKFGKGSAETVGSAVVKTPLGPIIFHVVAANTPFLFCLKDMDDMGVKYDNLENVLVQGSKKVPVLHRRFGHPSVRRLSEILERAGHEVDSVIIKRLTEFCHQCQTNSKSPGRFKFTLKDEHNFNYAIYVDIMYLEGKAVLQVVDSATSFQAARFLTDQTANGLWNCLRYCWIDVYQGPPDNIITDAGTNTSSSLIRQNAGLMGTEVKVVPVEAHHSIDKVERYHIPLRRAYQILRDELKNDVISKEMILQMAVKAVNDSAGPNGLVPTLLVFGAYPRMTSFDPPSPSIVQRAEAVRKAMKEVRRTIAERQIKDALGMRNGPNTLPILKLPIGSEVLVHREKKGEGWMGPYTLMSMEGETCRIMMPGGPINFRSTSVKPYKREPAEHPTNDHDVNPDDIVQDVVDIPYNPPMTNPTLPAHQGRSPESSCADYLKAPRKSSRLQNRLQYVNLVDFEQLDDEPDNGNFISHKEQADLVLAQKLREEGKITTPGEPFEASDKLEIDGLNASGVFEYVQYEPEGAHKGIRLFKSRLVHEVKGKATNMPYEKSRLVIQAFNDHGKSAILTQSPTIQRSAQRIIQALAPSLMLLQDQDIHIWLRDISQAYTQSTSCLNRIIIATLPAEIALQYPERTIMVVRKPLYGIPEAGTHWWATYSTHHKKELEMQSSTYDPCLFVSTNKDEFGVVAMQTDDTLIVCGPKFAAKEDERLRKAGFKAKEKEKLIVGKAIDFNGCILSIANNNVLIRQKKQGEKLSLIDLKDENYAQVYVEQRARGAYIATICQPEAAFDLSEAAQHKQPTITEAAILNKRLDWQIKNQNRGLDYIPVDLATAKIFVFVDGSFANNQDCSSQIGYVIMISNEVSRENEFEITGNIIHWSSTKSKRVTRSVLSSELYGMVAGMDMAYSINSTITMILKQLELSALPIIVCTDSYSLYECLVKLGTTKEKRLMIDIMALRQSYERREMQEIRWINGNDNPADAMTKSICNTALKKFMDSNKLNIRVEGWVKR</sequence>
<dbReference type="Gene3D" id="3.30.420.10">
    <property type="entry name" value="Ribonuclease H-like superfamily/Ribonuclease H"/>
    <property type="match status" value="2"/>
</dbReference>
<dbReference type="InterPro" id="IPR001584">
    <property type="entry name" value="Integrase_cat-core"/>
</dbReference>
<evidence type="ECO:0000256" key="3">
    <source>
        <dbReference type="SAM" id="Phobius"/>
    </source>
</evidence>
<organism evidence="5 6">
    <name type="scientific">Blumeria graminis f. sp. hordei (strain DH14)</name>
    <name type="common">Barley powdery mildew</name>
    <name type="synonym">Oidium monilioides f. sp. hordei</name>
    <dbReference type="NCBI Taxonomy" id="546991"/>
    <lineage>
        <taxon>Eukaryota</taxon>
        <taxon>Fungi</taxon>
        <taxon>Dikarya</taxon>
        <taxon>Ascomycota</taxon>
        <taxon>Pezizomycotina</taxon>
        <taxon>Leotiomycetes</taxon>
        <taxon>Erysiphales</taxon>
        <taxon>Erysiphaceae</taxon>
        <taxon>Blumeria</taxon>
        <taxon>Blumeria hordei</taxon>
    </lineage>
</organism>
<keyword evidence="6" id="KW-1185">Reference proteome</keyword>
<dbReference type="InParanoid" id="N1J4W4"/>